<proteinExistence type="inferred from homology"/>
<organism evidence="11 12">
    <name type="scientific">Phellinidium pouzarii</name>
    <dbReference type="NCBI Taxonomy" id="167371"/>
    <lineage>
        <taxon>Eukaryota</taxon>
        <taxon>Fungi</taxon>
        <taxon>Dikarya</taxon>
        <taxon>Basidiomycota</taxon>
        <taxon>Agaricomycotina</taxon>
        <taxon>Agaricomycetes</taxon>
        <taxon>Hymenochaetales</taxon>
        <taxon>Hymenochaetaceae</taxon>
        <taxon>Phellinidium</taxon>
    </lineage>
</organism>
<accession>A0A4V3X9U6</accession>
<feature type="transmembrane region" description="Helical" evidence="9">
    <location>
        <begin position="69"/>
        <end position="89"/>
    </location>
</feature>
<dbReference type="InterPro" id="IPR036259">
    <property type="entry name" value="MFS_trans_sf"/>
</dbReference>
<sequence length="516" mass="56173">MLPAAPTRNIRLLKCEDATPYRLCSIANGYGEPYGRGLLFGYDQGVIANVLVMKDFRQRLSMSDWQEGLMTAMLELGALVGALLAGMFADRHSRKRSILTACVIFCVGSTLQCTAQHLRDLIAGRAIGGIGIGSLSMLSPLYMAEISPPEVRGSLMTLEQFAIVLGVVFGFWTGFFTRDFPGSISWRLPLAIQILPAVIMALGSFVLPPSPRLLIFQGKNDEALRALSRLRLRLPEDEQTDPLLRIEFLEMKVEAELISRSASASANKNVFAAELHSWQRLFSQWSGINALVYYGPLLMQRIGLEGDTPELLGSGGVGIVQFIAVVPAIIYIDRLGRKPLLQWGGIVMGLAHMSIALLVYHYQGSWSAHHFAAWTAVGCVYLFTAAYGLSYGPIAWILPSEVLPLSIRSKGSAVATSSVWINNCLVTPACLSASAVGTFTIFSLACFGASLWSRICVPETAGVSLEEIDALFSSDAGREDAELRREIMREVGLEALIEELSLTDGSRGLESTILFP</sequence>
<feature type="domain" description="Major facilitator superfamily (MFS) profile" evidence="10">
    <location>
        <begin position="29"/>
        <end position="461"/>
    </location>
</feature>
<evidence type="ECO:0000313" key="11">
    <source>
        <dbReference type="EMBL" id="THG95542.1"/>
    </source>
</evidence>
<evidence type="ECO:0000256" key="9">
    <source>
        <dbReference type="SAM" id="Phobius"/>
    </source>
</evidence>
<dbReference type="PRINTS" id="PR00171">
    <property type="entry name" value="SUGRTRNSPORT"/>
</dbReference>
<dbReference type="AlphaFoldDB" id="A0A4V3X9U6"/>
<dbReference type="PANTHER" id="PTHR48022:SF14">
    <property type="entry name" value="MAJOR FACILITATOR SUPERFAMILY (MFS) PROFILE DOMAIN-CONTAINING PROTEIN-RELATED"/>
    <property type="match status" value="1"/>
</dbReference>
<dbReference type="InterPro" id="IPR005829">
    <property type="entry name" value="Sugar_transporter_CS"/>
</dbReference>
<dbReference type="GO" id="GO:0005351">
    <property type="term" value="F:carbohydrate:proton symporter activity"/>
    <property type="evidence" value="ECO:0007669"/>
    <property type="project" value="TreeGrafter"/>
</dbReference>
<name>A0A4V3X9U6_9AGAM</name>
<dbReference type="PANTHER" id="PTHR48022">
    <property type="entry name" value="PLASTIDIC GLUCOSE TRANSPORTER 4"/>
    <property type="match status" value="1"/>
</dbReference>
<evidence type="ECO:0000259" key="10">
    <source>
        <dbReference type="PROSITE" id="PS50850"/>
    </source>
</evidence>
<dbReference type="PROSITE" id="PS50850">
    <property type="entry name" value="MFS"/>
    <property type="match status" value="1"/>
</dbReference>
<dbReference type="Gene3D" id="1.20.1250.20">
    <property type="entry name" value="MFS general substrate transporter like domains"/>
    <property type="match status" value="2"/>
</dbReference>
<dbReference type="InterPro" id="IPR020846">
    <property type="entry name" value="MFS_dom"/>
</dbReference>
<dbReference type="InterPro" id="IPR050360">
    <property type="entry name" value="MFS_Sugar_Transporters"/>
</dbReference>
<feature type="transmembrane region" description="Helical" evidence="9">
    <location>
        <begin position="281"/>
        <end position="299"/>
    </location>
</feature>
<evidence type="ECO:0000256" key="3">
    <source>
        <dbReference type="ARBA" id="ARBA00022448"/>
    </source>
</evidence>
<comment type="subcellular location">
    <subcellularLocation>
        <location evidence="1">Membrane</location>
        <topology evidence="1">Multi-pass membrane protein</topology>
    </subcellularLocation>
</comment>
<feature type="transmembrane region" description="Helical" evidence="9">
    <location>
        <begin position="188"/>
        <end position="207"/>
    </location>
</feature>
<reference evidence="11 12" key="1">
    <citation type="submission" date="2019-02" db="EMBL/GenBank/DDBJ databases">
        <title>Genome sequencing of the rare red list fungi Phellinidium pouzarii.</title>
        <authorList>
            <person name="Buettner E."/>
            <person name="Kellner H."/>
        </authorList>
    </citation>
    <scope>NUCLEOTIDE SEQUENCE [LARGE SCALE GENOMIC DNA]</scope>
    <source>
        <strain evidence="11 12">DSM 108285</strain>
    </source>
</reference>
<evidence type="ECO:0000256" key="1">
    <source>
        <dbReference type="ARBA" id="ARBA00004141"/>
    </source>
</evidence>
<comment type="catalytic activity">
    <reaction evidence="7">
        <text>myo-inositol(out) + H(+)(out) = myo-inositol(in) + H(+)(in)</text>
        <dbReference type="Rhea" id="RHEA:60364"/>
        <dbReference type="ChEBI" id="CHEBI:15378"/>
        <dbReference type="ChEBI" id="CHEBI:17268"/>
    </reaction>
</comment>
<dbReference type="GO" id="GO:0016020">
    <property type="term" value="C:membrane"/>
    <property type="evidence" value="ECO:0007669"/>
    <property type="project" value="UniProtKB-SubCell"/>
</dbReference>
<dbReference type="SUPFAM" id="SSF103473">
    <property type="entry name" value="MFS general substrate transporter"/>
    <property type="match status" value="1"/>
</dbReference>
<feature type="transmembrane region" description="Helical" evidence="9">
    <location>
        <begin position="124"/>
        <end position="143"/>
    </location>
</feature>
<dbReference type="FunFam" id="1.20.1250.20:FF:000134">
    <property type="entry name" value="MFS sugar transporter protein"/>
    <property type="match status" value="1"/>
</dbReference>
<comment type="similarity">
    <text evidence="2 8">Belongs to the major facilitator superfamily. Sugar transporter (TC 2.A.1.1) family.</text>
</comment>
<evidence type="ECO:0000256" key="2">
    <source>
        <dbReference type="ARBA" id="ARBA00010992"/>
    </source>
</evidence>
<dbReference type="InterPro" id="IPR003663">
    <property type="entry name" value="Sugar/inositol_transpt"/>
</dbReference>
<feature type="transmembrane region" description="Helical" evidence="9">
    <location>
        <begin position="374"/>
        <end position="398"/>
    </location>
</feature>
<evidence type="ECO:0000256" key="6">
    <source>
        <dbReference type="ARBA" id="ARBA00023136"/>
    </source>
</evidence>
<keyword evidence="5 9" id="KW-1133">Transmembrane helix</keyword>
<gene>
    <name evidence="11" type="ORF">EW145_g7939</name>
</gene>
<evidence type="ECO:0000313" key="12">
    <source>
        <dbReference type="Proteomes" id="UP000308199"/>
    </source>
</evidence>
<keyword evidence="6 9" id="KW-0472">Membrane</keyword>
<evidence type="ECO:0000256" key="7">
    <source>
        <dbReference type="ARBA" id="ARBA00049119"/>
    </source>
</evidence>
<evidence type="ECO:0000256" key="5">
    <source>
        <dbReference type="ARBA" id="ARBA00022989"/>
    </source>
</evidence>
<dbReference type="Pfam" id="PF00083">
    <property type="entry name" value="Sugar_tr"/>
    <property type="match status" value="1"/>
</dbReference>
<keyword evidence="3 8" id="KW-0813">Transport</keyword>
<dbReference type="EMBL" id="SGPK01000963">
    <property type="protein sequence ID" value="THG95542.1"/>
    <property type="molecule type" value="Genomic_DNA"/>
</dbReference>
<feature type="transmembrane region" description="Helical" evidence="9">
    <location>
        <begin position="155"/>
        <end position="176"/>
    </location>
</feature>
<evidence type="ECO:0000256" key="8">
    <source>
        <dbReference type="RuleBase" id="RU003346"/>
    </source>
</evidence>
<dbReference type="OrthoDB" id="8120565at2759"/>
<dbReference type="PROSITE" id="PS00216">
    <property type="entry name" value="SUGAR_TRANSPORT_1"/>
    <property type="match status" value="1"/>
</dbReference>
<feature type="transmembrane region" description="Helical" evidence="9">
    <location>
        <begin position="311"/>
        <end position="331"/>
    </location>
</feature>
<comment type="caution">
    <text evidence="11">The sequence shown here is derived from an EMBL/GenBank/DDBJ whole genome shotgun (WGS) entry which is preliminary data.</text>
</comment>
<dbReference type="NCBIfam" id="TIGR00879">
    <property type="entry name" value="SP"/>
    <property type="match status" value="1"/>
</dbReference>
<dbReference type="PROSITE" id="PS00217">
    <property type="entry name" value="SUGAR_TRANSPORT_2"/>
    <property type="match status" value="1"/>
</dbReference>
<feature type="transmembrane region" description="Helical" evidence="9">
    <location>
        <begin position="343"/>
        <end position="362"/>
    </location>
</feature>
<dbReference type="InterPro" id="IPR005828">
    <property type="entry name" value="MFS_sugar_transport-like"/>
</dbReference>
<keyword evidence="4 9" id="KW-0812">Transmembrane</keyword>
<dbReference type="Proteomes" id="UP000308199">
    <property type="component" value="Unassembled WGS sequence"/>
</dbReference>
<protein>
    <recommendedName>
        <fullName evidence="10">Major facilitator superfamily (MFS) profile domain-containing protein</fullName>
    </recommendedName>
</protein>
<evidence type="ECO:0000256" key="4">
    <source>
        <dbReference type="ARBA" id="ARBA00022692"/>
    </source>
</evidence>
<keyword evidence="12" id="KW-1185">Reference proteome</keyword>